<dbReference type="Pfam" id="PF02190">
    <property type="entry name" value="LON_substr_bdg"/>
    <property type="match status" value="1"/>
</dbReference>
<dbReference type="SUPFAM" id="SSF88697">
    <property type="entry name" value="PUA domain-like"/>
    <property type="match status" value="1"/>
</dbReference>
<protein>
    <recommendedName>
        <fullName evidence="1">Lon N-terminal domain-containing protein</fullName>
    </recommendedName>
</protein>
<dbReference type="InterPro" id="IPR003111">
    <property type="entry name" value="Lon_prtase_N"/>
</dbReference>
<name>A0ABY7VVR6_9BACT</name>
<dbReference type="Proteomes" id="UP001214250">
    <property type="component" value="Chromosome 2"/>
</dbReference>
<gene>
    <name evidence="2" type="ORF">PQO03_18430</name>
</gene>
<dbReference type="InterPro" id="IPR015947">
    <property type="entry name" value="PUA-like_sf"/>
</dbReference>
<organism evidence="2 3">
    <name type="scientific">Lentisphaera profundi</name>
    <dbReference type="NCBI Taxonomy" id="1658616"/>
    <lineage>
        <taxon>Bacteria</taxon>
        <taxon>Pseudomonadati</taxon>
        <taxon>Lentisphaerota</taxon>
        <taxon>Lentisphaeria</taxon>
        <taxon>Lentisphaerales</taxon>
        <taxon>Lentisphaeraceae</taxon>
        <taxon>Lentisphaera</taxon>
    </lineage>
</organism>
<dbReference type="RefSeq" id="WP_274152420.1">
    <property type="nucleotide sequence ID" value="NZ_CP117812.1"/>
</dbReference>
<keyword evidence="3" id="KW-1185">Reference proteome</keyword>
<sequence>MSLNKKLYLIPIHNPIIFPGVKTRIDIPYHYEETIQKLLDSPGNLILAYQQEGLEPQLYNTASLVCIENFDKKADGHWELLVKAYARASLNEPNLIKAHEQSSDYQLLSYLDEEFISSEEEANIKGALQIKIKKNFPNMAPHLYSELMEDFSISKFLHYLCFSSNKSQNTKIELLKYTSLYKLYQKLIDGFMK</sequence>
<dbReference type="InterPro" id="IPR046336">
    <property type="entry name" value="Lon_prtase_N_sf"/>
</dbReference>
<evidence type="ECO:0000313" key="2">
    <source>
        <dbReference type="EMBL" id="WDE97807.1"/>
    </source>
</evidence>
<evidence type="ECO:0000313" key="3">
    <source>
        <dbReference type="Proteomes" id="UP001214250"/>
    </source>
</evidence>
<proteinExistence type="predicted"/>
<feature type="domain" description="Lon N-terminal" evidence="1">
    <location>
        <begin position="7"/>
        <end position="188"/>
    </location>
</feature>
<evidence type="ECO:0000259" key="1">
    <source>
        <dbReference type="Pfam" id="PF02190"/>
    </source>
</evidence>
<dbReference type="Gene3D" id="2.30.130.40">
    <property type="entry name" value="LON domain-like"/>
    <property type="match status" value="1"/>
</dbReference>
<reference evidence="2 3" key="1">
    <citation type="submission" date="2023-02" db="EMBL/GenBank/DDBJ databases">
        <title>Genome sequence of Lentisphaera profundi SAORIC-696.</title>
        <authorList>
            <person name="Kim e."/>
            <person name="Cho J.-C."/>
            <person name="Choi A."/>
            <person name="Kang I."/>
        </authorList>
    </citation>
    <scope>NUCLEOTIDE SEQUENCE [LARGE SCALE GENOMIC DNA]</scope>
    <source>
        <strain evidence="2 3">SAORIC-696</strain>
    </source>
</reference>
<dbReference type="EMBL" id="CP117812">
    <property type="protein sequence ID" value="WDE97807.1"/>
    <property type="molecule type" value="Genomic_DNA"/>
</dbReference>
<accession>A0ABY7VVR6</accession>